<evidence type="ECO:0000313" key="1">
    <source>
        <dbReference type="EMBL" id="GJS80190.1"/>
    </source>
</evidence>
<dbReference type="Proteomes" id="UP001151760">
    <property type="component" value="Unassembled WGS sequence"/>
</dbReference>
<keyword evidence="2" id="KW-1185">Reference proteome</keyword>
<evidence type="ECO:0000313" key="2">
    <source>
        <dbReference type="Proteomes" id="UP001151760"/>
    </source>
</evidence>
<protein>
    <submittedName>
        <fullName evidence="1">Uncharacterized protein</fullName>
    </submittedName>
</protein>
<dbReference type="EMBL" id="BQNB010010653">
    <property type="protein sequence ID" value="GJS80190.1"/>
    <property type="molecule type" value="Genomic_DNA"/>
</dbReference>
<proteinExistence type="predicted"/>
<sequence length="132" mass="16068">MVTKTNENEYKFCEADFPNLDQNDIEDMIVIKKRVEDVQIGVESYQTKLNLTKLQLMEVLNKLHVILRNKMLGYDNEAMEKYYWTKDDEKKTKKFVDKIEKTLKERRRFRRLELFVGGRRDKTNYRLLIRPE</sequence>
<reference evidence="1" key="2">
    <citation type="submission" date="2022-01" db="EMBL/GenBank/DDBJ databases">
        <authorList>
            <person name="Yamashiro T."/>
            <person name="Shiraishi A."/>
            <person name="Satake H."/>
            <person name="Nakayama K."/>
        </authorList>
    </citation>
    <scope>NUCLEOTIDE SEQUENCE</scope>
</reference>
<reference evidence="1" key="1">
    <citation type="journal article" date="2022" name="Int. J. Mol. Sci.">
        <title>Draft Genome of Tanacetum Coccineum: Genomic Comparison of Closely Related Tanacetum-Family Plants.</title>
        <authorList>
            <person name="Yamashiro T."/>
            <person name="Shiraishi A."/>
            <person name="Nakayama K."/>
            <person name="Satake H."/>
        </authorList>
    </citation>
    <scope>NUCLEOTIDE SEQUENCE</scope>
</reference>
<name>A0ABQ4YR59_9ASTR</name>
<organism evidence="1 2">
    <name type="scientific">Tanacetum coccineum</name>
    <dbReference type="NCBI Taxonomy" id="301880"/>
    <lineage>
        <taxon>Eukaryota</taxon>
        <taxon>Viridiplantae</taxon>
        <taxon>Streptophyta</taxon>
        <taxon>Embryophyta</taxon>
        <taxon>Tracheophyta</taxon>
        <taxon>Spermatophyta</taxon>
        <taxon>Magnoliopsida</taxon>
        <taxon>eudicotyledons</taxon>
        <taxon>Gunneridae</taxon>
        <taxon>Pentapetalae</taxon>
        <taxon>asterids</taxon>
        <taxon>campanulids</taxon>
        <taxon>Asterales</taxon>
        <taxon>Asteraceae</taxon>
        <taxon>Asteroideae</taxon>
        <taxon>Anthemideae</taxon>
        <taxon>Anthemidinae</taxon>
        <taxon>Tanacetum</taxon>
    </lineage>
</organism>
<comment type="caution">
    <text evidence="1">The sequence shown here is derived from an EMBL/GenBank/DDBJ whole genome shotgun (WGS) entry which is preliminary data.</text>
</comment>
<accession>A0ABQ4YR59</accession>
<gene>
    <name evidence="1" type="ORF">Tco_0730071</name>
</gene>